<evidence type="ECO:0000313" key="3">
    <source>
        <dbReference type="Proteomes" id="UP001178507"/>
    </source>
</evidence>
<dbReference type="EMBL" id="CAUJNA010003818">
    <property type="protein sequence ID" value="CAJ1410461.1"/>
    <property type="molecule type" value="Genomic_DNA"/>
</dbReference>
<keyword evidence="1" id="KW-0732">Signal</keyword>
<protein>
    <submittedName>
        <fullName evidence="2">Uncharacterized protein</fullName>
    </submittedName>
</protein>
<gene>
    <name evidence="2" type="ORF">EVOR1521_LOCUS31282</name>
</gene>
<accession>A0AA36JSM5</accession>
<sequence>MATAAAFFVLLALPVAAHSPLGSNGERFRGNSRKLWDLAAQENHIWGRCDEWDAKVSGCHLNSQNKCSDRLSAGPATYDLEITLGNLTPSTAEREVHLAWWAPRKSQTNWNPVENLQGCAVYRSMRSAYPDFNDPDFNGGNLKVSESGEVVIRMQSPATYFVTSWISVPHIHLRLCSNDTFAHTTQDAIVFAKNGAELVAGEAGSTLQIRNIQNFSYWPNPGSGNVSDRNIVGFLVWKKQQDGSVTTTASPGQLVEEIIDDEMANFNWDALEFSPIYQCFTSQQLFDHFTATCVDQCSDSAEVARGQCALAESSVMGLPAFLVKRSRGIKQVSCF</sequence>
<feature type="chain" id="PRO_5041453447" evidence="1">
    <location>
        <begin position="18"/>
        <end position="335"/>
    </location>
</feature>
<dbReference type="AlphaFoldDB" id="A0AA36JSM5"/>
<reference evidence="2" key="1">
    <citation type="submission" date="2023-08" db="EMBL/GenBank/DDBJ databases">
        <authorList>
            <person name="Chen Y."/>
            <person name="Shah S."/>
            <person name="Dougan E. K."/>
            <person name="Thang M."/>
            <person name="Chan C."/>
        </authorList>
    </citation>
    <scope>NUCLEOTIDE SEQUENCE</scope>
</reference>
<proteinExistence type="predicted"/>
<name>A0AA36JSM5_9DINO</name>
<evidence type="ECO:0000313" key="2">
    <source>
        <dbReference type="EMBL" id="CAJ1410461.1"/>
    </source>
</evidence>
<organism evidence="2 3">
    <name type="scientific">Effrenium voratum</name>
    <dbReference type="NCBI Taxonomy" id="2562239"/>
    <lineage>
        <taxon>Eukaryota</taxon>
        <taxon>Sar</taxon>
        <taxon>Alveolata</taxon>
        <taxon>Dinophyceae</taxon>
        <taxon>Suessiales</taxon>
        <taxon>Symbiodiniaceae</taxon>
        <taxon>Effrenium</taxon>
    </lineage>
</organism>
<dbReference type="Proteomes" id="UP001178507">
    <property type="component" value="Unassembled WGS sequence"/>
</dbReference>
<comment type="caution">
    <text evidence="2">The sequence shown here is derived from an EMBL/GenBank/DDBJ whole genome shotgun (WGS) entry which is preliminary data.</text>
</comment>
<evidence type="ECO:0000256" key="1">
    <source>
        <dbReference type="SAM" id="SignalP"/>
    </source>
</evidence>
<feature type="signal peptide" evidence="1">
    <location>
        <begin position="1"/>
        <end position="17"/>
    </location>
</feature>
<keyword evidence="3" id="KW-1185">Reference proteome</keyword>